<keyword evidence="4 17" id="KW-0500">Molybdenum</keyword>
<keyword evidence="5" id="KW-0285">Flavoprotein</keyword>
<dbReference type="InterPro" id="IPR036318">
    <property type="entry name" value="FAD-bd_PCMH-like_sf"/>
</dbReference>
<dbReference type="InterPro" id="IPR016166">
    <property type="entry name" value="FAD-bd_PCMH"/>
</dbReference>
<dbReference type="GO" id="GO:0016491">
    <property type="term" value="F:oxidoreductase activity"/>
    <property type="evidence" value="ECO:0007669"/>
    <property type="project" value="UniProtKB-KW"/>
</dbReference>
<dbReference type="InterPro" id="IPR016208">
    <property type="entry name" value="Ald_Oxase/xanthine_DH-like"/>
</dbReference>
<dbReference type="SUPFAM" id="SSF47741">
    <property type="entry name" value="CO dehydrogenase ISP C-domain like"/>
    <property type="match status" value="1"/>
</dbReference>
<dbReference type="InterPro" id="IPR036683">
    <property type="entry name" value="CO_DH_flav_C_dom_sf"/>
</dbReference>
<dbReference type="SUPFAM" id="SSF56176">
    <property type="entry name" value="FAD-binding/transporter-associated domain-like"/>
    <property type="match status" value="1"/>
</dbReference>
<feature type="binding site" evidence="17">
    <location>
        <position position="107"/>
    </location>
    <ligand>
        <name>[2Fe-2S] cluster</name>
        <dbReference type="ChEBI" id="CHEBI:190135"/>
        <label>1</label>
    </ligand>
</feature>
<name>A0A553PGD8_TIGCA</name>
<dbReference type="GO" id="GO:0005777">
    <property type="term" value="C:peroxisome"/>
    <property type="evidence" value="ECO:0007669"/>
    <property type="project" value="UniProtKB-SubCell"/>
</dbReference>
<dbReference type="OMA" id="HWYWPKT"/>
<feature type="binding site" evidence="17">
    <location>
        <position position="172"/>
    </location>
    <ligand>
        <name>[2Fe-2S] cluster</name>
        <dbReference type="ChEBI" id="CHEBI:190135"/>
        <label>2</label>
    </ligand>
</feature>
<feature type="active site" description="Proton acceptor" evidence="15">
    <location>
        <position position="1283"/>
    </location>
</feature>
<evidence type="ECO:0000313" key="21">
    <source>
        <dbReference type="EMBL" id="TRY76734.1"/>
    </source>
</evidence>
<comment type="cofactor">
    <cofactor evidence="14">
        <name>[2Fe-2S] cluster</name>
        <dbReference type="ChEBI" id="CHEBI:190135"/>
    </cofactor>
</comment>
<dbReference type="Gene3D" id="3.30.43.10">
    <property type="entry name" value="Uridine Diphospho-n-acetylenolpyruvylglucosamine Reductase, domain 2"/>
    <property type="match status" value="1"/>
</dbReference>
<dbReference type="InterPro" id="IPR002346">
    <property type="entry name" value="Mopterin_DH_FAD-bd"/>
</dbReference>
<keyword evidence="9" id="KW-0560">Oxidoreductase</keyword>
<evidence type="ECO:0000256" key="15">
    <source>
        <dbReference type="PIRSR" id="PIRSR000127-1"/>
    </source>
</evidence>
<feature type="binding site" evidence="17">
    <location>
        <position position="99"/>
    </location>
    <ligand>
        <name>[2Fe-2S] cluster</name>
        <dbReference type="ChEBI" id="CHEBI:190135"/>
        <label>1</label>
    </ligand>
</feature>
<feature type="binding site" evidence="17">
    <location>
        <position position="169"/>
    </location>
    <ligand>
        <name>[2Fe-2S] cluster</name>
        <dbReference type="ChEBI" id="CHEBI:190135"/>
        <label>2</label>
    </ligand>
</feature>
<feature type="domain" description="FAD-binding PCMH-type" evidence="20">
    <location>
        <begin position="269"/>
        <end position="451"/>
    </location>
</feature>
<protein>
    <recommendedName>
        <fullName evidence="23">FAD-binding PCMH-type domain-containing protein</fullName>
    </recommendedName>
</protein>
<evidence type="ECO:0000256" key="4">
    <source>
        <dbReference type="ARBA" id="ARBA00022505"/>
    </source>
</evidence>
<comment type="caution">
    <text evidence="21">The sequence shown here is derived from an EMBL/GenBank/DDBJ whole genome shotgun (WGS) entry which is preliminary data.</text>
</comment>
<dbReference type="InterPro" id="IPR001041">
    <property type="entry name" value="2Fe-2S_ferredoxin-type"/>
</dbReference>
<dbReference type="Gene3D" id="3.30.390.50">
    <property type="entry name" value="CO dehydrogenase flavoprotein, C-terminal domain"/>
    <property type="match status" value="1"/>
</dbReference>
<dbReference type="InterPro" id="IPR012675">
    <property type="entry name" value="Beta-grasp_dom_sf"/>
</dbReference>
<evidence type="ECO:0000256" key="12">
    <source>
        <dbReference type="ARBA" id="ARBA00023027"/>
    </source>
</evidence>
<evidence type="ECO:0000259" key="20">
    <source>
        <dbReference type="PROSITE" id="PS51387"/>
    </source>
</evidence>
<comment type="cofactor">
    <cofactor evidence="17">
        <name>Mo-molybdopterin</name>
        <dbReference type="ChEBI" id="CHEBI:71302"/>
    </cofactor>
    <text evidence="17">Binds 1 Mo-molybdopterin (Mo-MPT) cofactor per subunit.</text>
</comment>
<dbReference type="SUPFAM" id="SSF54292">
    <property type="entry name" value="2Fe-2S ferredoxin-like"/>
    <property type="match status" value="1"/>
</dbReference>
<keyword evidence="22" id="KW-1185">Reference proteome</keyword>
<organism evidence="21 22">
    <name type="scientific">Tigriopus californicus</name>
    <name type="common">Marine copepod</name>
    <dbReference type="NCBI Taxonomy" id="6832"/>
    <lineage>
        <taxon>Eukaryota</taxon>
        <taxon>Metazoa</taxon>
        <taxon>Ecdysozoa</taxon>
        <taxon>Arthropoda</taxon>
        <taxon>Crustacea</taxon>
        <taxon>Multicrustacea</taxon>
        <taxon>Hexanauplia</taxon>
        <taxon>Copepoda</taxon>
        <taxon>Harpacticoida</taxon>
        <taxon>Harpacticidae</taxon>
        <taxon>Tigriopus</taxon>
    </lineage>
</organism>
<evidence type="ECO:0000256" key="5">
    <source>
        <dbReference type="ARBA" id="ARBA00022630"/>
    </source>
</evidence>
<dbReference type="FunFam" id="3.10.20.30:FF:000012">
    <property type="entry name" value="Xanthine dehydrogenase/oxidase"/>
    <property type="match status" value="1"/>
</dbReference>
<feature type="binding site" evidence="17">
    <location>
        <position position="129"/>
    </location>
    <ligand>
        <name>[2Fe-2S] cluster</name>
        <dbReference type="ChEBI" id="CHEBI:190135"/>
        <label>1</label>
    </ligand>
</feature>
<evidence type="ECO:0008006" key="23">
    <source>
        <dbReference type="Google" id="ProtNLM"/>
    </source>
</evidence>
<evidence type="ECO:0000259" key="19">
    <source>
        <dbReference type="PROSITE" id="PS51085"/>
    </source>
</evidence>
<dbReference type="InterPro" id="IPR037165">
    <property type="entry name" value="AldOxase/xan_DH_Mopterin-bd_sf"/>
</dbReference>
<feature type="binding site" evidence="17">
    <location>
        <position position="104"/>
    </location>
    <ligand>
        <name>[2Fe-2S] cluster</name>
        <dbReference type="ChEBI" id="CHEBI:190135"/>
        <label>1</label>
    </ligand>
</feature>
<dbReference type="PANTHER" id="PTHR11908:SF132">
    <property type="entry name" value="ALDEHYDE OXIDASE 1-RELATED"/>
    <property type="match status" value="1"/>
</dbReference>
<dbReference type="InterPro" id="IPR002888">
    <property type="entry name" value="2Fe-2S-bd"/>
</dbReference>
<dbReference type="InterPro" id="IPR016169">
    <property type="entry name" value="FAD-bd_PCMH_sub2"/>
</dbReference>
<dbReference type="InterPro" id="IPR036010">
    <property type="entry name" value="2Fe-2S_ferredoxin-like_sf"/>
</dbReference>
<evidence type="ECO:0000256" key="17">
    <source>
        <dbReference type="PIRSR" id="PIRSR000127-3"/>
    </source>
</evidence>
<dbReference type="GO" id="GO:0051537">
    <property type="term" value="F:2 iron, 2 sulfur cluster binding"/>
    <property type="evidence" value="ECO:0007669"/>
    <property type="project" value="UniProtKB-KW"/>
</dbReference>
<dbReference type="Proteomes" id="UP000318571">
    <property type="component" value="Chromosome 5"/>
</dbReference>
<evidence type="ECO:0000256" key="9">
    <source>
        <dbReference type="ARBA" id="ARBA00023002"/>
    </source>
</evidence>
<feature type="binding site" evidence="16">
    <location>
        <position position="459"/>
    </location>
    <ligand>
        <name>FAD</name>
        <dbReference type="ChEBI" id="CHEBI:57692"/>
    </ligand>
</feature>
<dbReference type="EMBL" id="VCGU01000004">
    <property type="protein sequence ID" value="TRY76734.1"/>
    <property type="molecule type" value="Genomic_DNA"/>
</dbReference>
<dbReference type="InterPro" id="IPR006058">
    <property type="entry name" value="2Fe2S_fd_BS"/>
</dbReference>
<dbReference type="Pfam" id="PF03450">
    <property type="entry name" value="CO_deh_flav_C"/>
    <property type="match status" value="1"/>
</dbReference>
<evidence type="ECO:0000256" key="13">
    <source>
        <dbReference type="ARBA" id="ARBA00023140"/>
    </source>
</evidence>
<dbReference type="Pfam" id="PF02738">
    <property type="entry name" value="MoCoBD_1"/>
    <property type="match status" value="1"/>
</dbReference>
<feature type="binding site" evidence="17">
    <location>
        <position position="942"/>
    </location>
    <ligand>
        <name>Mo-molybdopterin</name>
        <dbReference type="ChEBI" id="CHEBI:71302"/>
    </ligand>
    <ligandPart>
        <name>Mo</name>
        <dbReference type="ChEBI" id="CHEBI:28685"/>
    </ligandPart>
</feature>
<feature type="binding site" evidence="17">
    <location>
        <position position="1108"/>
    </location>
    <ligand>
        <name>Mo-molybdopterin</name>
        <dbReference type="ChEBI" id="CHEBI:71302"/>
    </ligand>
    <ligandPart>
        <name>Mo</name>
        <dbReference type="ChEBI" id="CHEBI:28685"/>
    </ligandPart>
</feature>
<evidence type="ECO:0000313" key="22">
    <source>
        <dbReference type="Proteomes" id="UP000318571"/>
    </source>
</evidence>
<dbReference type="Gene3D" id="3.90.1170.50">
    <property type="entry name" value="Aldehyde oxidase/xanthine dehydrogenase, a/b hammerhead"/>
    <property type="match status" value="1"/>
</dbReference>
<dbReference type="SMART" id="SM01008">
    <property type="entry name" value="Ald_Xan_dh_C"/>
    <property type="match status" value="1"/>
</dbReference>
<feature type="binding site" evidence="16">
    <location>
        <position position="441"/>
    </location>
    <ligand>
        <name>FAD</name>
        <dbReference type="ChEBI" id="CHEBI:57692"/>
    </ligand>
</feature>
<dbReference type="PROSITE" id="PS51387">
    <property type="entry name" value="FAD_PCMH"/>
    <property type="match status" value="1"/>
</dbReference>
<evidence type="ECO:0000256" key="2">
    <source>
        <dbReference type="ARBA" id="ARBA00004275"/>
    </source>
</evidence>
<dbReference type="Pfam" id="PF01315">
    <property type="entry name" value="Ald_Xan_dh_C"/>
    <property type="match status" value="1"/>
</dbReference>
<dbReference type="Pfam" id="PF00111">
    <property type="entry name" value="Fer2"/>
    <property type="match status" value="1"/>
</dbReference>
<dbReference type="SUPFAM" id="SSF56003">
    <property type="entry name" value="Molybdenum cofactor-binding domain"/>
    <property type="match status" value="1"/>
</dbReference>
<feature type="binding site" evidence="16">
    <location>
        <position position="398"/>
    </location>
    <ligand>
        <name>FAD</name>
        <dbReference type="ChEBI" id="CHEBI:57692"/>
    </ligand>
</feature>
<proteinExistence type="inferred from homology"/>
<dbReference type="InterPro" id="IPR016167">
    <property type="entry name" value="FAD-bd_PCMH_sub1"/>
</dbReference>
<dbReference type="Gene3D" id="3.10.20.30">
    <property type="match status" value="1"/>
</dbReference>
<dbReference type="PROSITE" id="PS51085">
    <property type="entry name" value="2FE2S_FER_2"/>
    <property type="match status" value="1"/>
</dbReference>
<dbReference type="SUPFAM" id="SSF54665">
    <property type="entry name" value="CO dehydrogenase molybdoprotein N-domain-like"/>
    <property type="match status" value="1"/>
</dbReference>
<dbReference type="SMART" id="SM01092">
    <property type="entry name" value="CO_deh_flav_C"/>
    <property type="match status" value="1"/>
</dbReference>
<accession>A0A553PGD8</accession>
<evidence type="ECO:0000256" key="14">
    <source>
        <dbReference type="ARBA" id="ARBA00034078"/>
    </source>
</evidence>
<comment type="subcellular location">
    <subcellularLocation>
        <location evidence="2">Peroxisome</location>
    </subcellularLocation>
</comment>
<keyword evidence="7 17" id="KW-0479">Metal-binding</keyword>
<keyword evidence="13" id="KW-0576">Peroxisome</keyword>
<dbReference type="InterPro" id="IPR036884">
    <property type="entry name" value="2Fe-2S-bd_dom_sf"/>
</dbReference>
<dbReference type="SUPFAM" id="SSF55447">
    <property type="entry name" value="CO dehydrogenase flavoprotein C-terminal domain-like"/>
    <property type="match status" value="1"/>
</dbReference>
<dbReference type="PROSITE" id="PS00197">
    <property type="entry name" value="2FE2S_FER_1"/>
    <property type="match status" value="1"/>
</dbReference>
<dbReference type="PIRSF" id="PIRSF000127">
    <property type="entry name" value="Xanthine_DH"/>
    <property type="match status" value="1"/>
</dbReference>
<keyword evidence="6 17" id="KW-0001">2Fe-2S</keyword>
<feature type="domain" description="2Fe-2S ferredoxin-type" evidence="19">
    <location>
        <begin position="58"/>
        <end position="147"/>
    </location>
</feature>
<feature type="compositionally biased region" description="Polar residues" evidence="18">
    <location>
        <begin position="12"/>
        <end position="21"/>
    </location>
</feature>
<dbReference type="FunFam" id="3.30.365.10:FF:000001">
    <property type="entry name" value="Xanthine dehydrogenase oxidase"/>
    <property type="match status" value="1"/>
</dbReference>
<dbReference type="InterPro" id="IPR036856">
    <property type="entry name" value="Ald_Oxase/Xan_DH_a/b_sf"/>
</dbReference>
<comment type="similarity">
    <text evidence="3">Belongs to the xanthine dehydrogenase family.</text>
</comment>
<dbReference type="InterPro" id="IPR046867">
    <property type="entry name" value="AldOxase/xan_DH_MoCoBD2"/>
</dbReference>
<dbReference type="STRING" id="6832.A0A553PGD8"/>
<dbReference type="Gene3D" id="1.10.150.120">
    <property type="entry name" value="[2Fe-2S]-binding domain"/>
    <property type="match status" value="1"/>
</dbReference>
<comment type="cofactor">
    <cofactor evidence="1 16">
        <name>FAD</name>
        <dbReference type="ChEBI" id="CHEBI:57692"/>
    </cofactor>
</comment>
<evidence type="ECO:0000256" key="1">
    <source>
        <dbReference type="ARBA" id="ARBA00001974"/>
    </source>
</evidence>
<evidence type="ECO:0000256" key="10">
    <source>
        <dbReference type="ARBA" id="ARBA00023004"/>
    </source>
</evidence>
<feature type="binding site" evidence="17">
    <location>
        <position position="206"/>
    </location>
    <ligand>
        <name>[2Fe-2S] cluster</name>
        <dbReference type="ChEBI" id="CHEBI:190135"/>
        <label>2</label>
    </ligand>
</feature>
<sequence>MSQFTKKVKDLCSSSNQTSVKPSRGFDLNDAMERFECPPPTYHPTTSQNIRDVFLRAQPISFHVNGTLVTVDTSQVPPTTSLARFLRSHLHLTGTKISCNQAGCGACVVSTSLVDPASGEERHMSVNSCITPVYKCQGWKVKTVEGLGSQHAGFHPIQQRLAELDGTQCGFCSPGMVMMMNGYLEGHPNPTQKDIEGVIDGNICRCTGYRPIFDAFKSFASDAPPELLRKVNDIEDLVSTDGFFPCPKTKQPCQGRCHPNDSRIIQFIQSKEGNEWIKPNNLEDLLALLDDLAPNSSYRLVAGNTGTGIFNDDGPYKSFFDISAIPELVTITLDPFNVGGGVSLTKFIEILEQQASSKGVDYAHGAQMAKHIKKVANTNVRNVGSVGGNLMLKHAHKDFPSDIFALLEAAQAKIGVKSTTGEILMYSPVDWLSVSMDKKILLFINFPKFTSKHRFMSYKITPRSQNAHAYVNGAMSIQINDNYDVVERPVIVMGGISELFFRPANTENLLVGKNLMARSTLDDALATLESEVVPDSNPVLATIQYRTHLAKALLYKFILSVIKDAVDSSLVSGATQIDRGVSRGTVTYDTDPSQYPMQQPIHKLEGQIQCTGEAEYVDDIPASPGELFAAYVLSNVANADVDQVDTTLAMTMPGVVEFVNFEDIPGRNSTNGTGTPEEKLFTDGKVYYAGQAIGLILAETYEQARQAAKAVIVTYINQSKPILDIRDAVDNHKKTNVRAKVPLVVKKRGIQKANDATGPLRSVQGEFEIGSQYHFHMETQSCIVRPIEEGQFEVFSATQHMDGVQKSIAMALGINMNKINVSVRRLGGAYGGKINQPHFIAAACAVAANKVKRSVRLVLDLQTNMALCGKRVPYLFKYNVSVDSENKLQDVTVDVFADVGYNDADEDTDMAKYWLQNCYNSPSWKVNCFDVLTNTPINTYCRAPSSTQGHACSEIMMESVAVALGLDPLEFRLGNLLSPGDPTLQGAPFEGPMALPEIIAALKASCDYDARMAEVSTFNQHNSWKKRGLALIPQRWPQDYGGRKYTCQVAIYTEDGTVAISHGGIEMGQGLNTKTVQVVAATLDVPLDMISVKVSNNFVANSNWVTGGSRGSELVPAAASMACSELVARMKPIADGLGGSPDWLTLIRECDKQGLDLVARHTTVARNDNIKNYDIWGAACVEVEVDVLTGEKNVRRADLVQDTGASISPNIDVGQVEGAFVMALGLWMTEKIKYDPKDGRLLTNDTWEYKPPTSQDIPEVFNTTFYNNGNASKGVLGAKATGEPPFLLGFAAFIAIRNAINAAKEDLQADPTVWYELDAPATNENVQLTTGVTSAHFWV</sequence>
<dbReference type="InterPro" id="IPR008274">
    <property type="entry name" value="AldOxase/xan_DH_MoCoBD1"/>
</dbReference>
<feature type="binding site" evidence="16">
    <location>
        <begin position="385"/>
        <end position="389"/>
    </location>
    <ligand>
        <name>FAD</name>
        <dbReference type="ChEBI" id="CHEBI:57692"/>
    </ligand>
</feature>
<evidence type="ECO:0000256" key="16">
    <source>
        <dbReference type="PIRSR" id="PIRSR000127-2"/>
    </source>
</evidence>
<reference evidence="21 22" key="1">
    <citation type="journal article" date="2018" name="Nat. Ecol. Evol.">
        <title>Genomic signatures of mitonuclear coevolution across populations of Tigriopus californicus.</title>
        <authorList>
            <person name="Barreto F.S."/>
            <person name="Watson E.T."/>
            <person name="Lima T.G."/>
            <person name="Willett C.S."/>
            <person name="Edmands S."/>
            <person name="Li W."/>
            <person name="Burton R.S."/>
        </authorList>
    </citation>
    <scope>NUCLEOTIDE SEQUENCE [LARGE SCALE GENOMIC DNA]</scope>
    <source>
        <strain evidence="21 22">San Diego</strain>
    </source>
</reference>
<dbReference type="Pfam" id="PF00941">
    <property type="entry name" value="FAD_binding_5"/>
    <property type="match status" value="1"/>
</dbReference>
<dbReference type="PANTHER" id="PTHR11908">
    <property type="entry name" value="XANTHINE DEHYDROGENASE"/>
    <property type="match status" value="1"/>
</dbReference>
<keyword evidence="8 16" id="KW-0274">FAD</keyword>
<dbReference type="Pfam" id="PF20256">
    <property type="entry name" value="MoCoBD_2"/>
    <property type="match status" value="1"/>
</dbReference>
<dbReference type="Pfam" id="PF01799">
    <property type="entry name" value="Fer2_2"/>
    <property type="match status" value="1"/>
</dbReference>
<dbReference type="GO" id="GO:0071949">
    <property type="term" value="F:FAD binding"/>
    <property type="evidence" value="ECO:0007669"/>
    <property type="project" value="InterPro"/>
</dbReference>
<gene>
    <name evidence="21" type="ORF">TCAL_11871</name>
</gene>
<feature type="region of interest" description="Disordered" evidence="18">
    <location>
        <begin position="1"/>
        <end position="25"/>
    </location>
</feature>
<evidence type="ECO:0000256" key="8">
    <source>
        <dbReference type="ARBA" id="ARBA00022827"/>
    </source>
</evidence>
<evidence type="ECO:0000256" key="6">
    <source>
        <dbReference type="ARBA" id="ARBA00022714"/>
    </source>
</evidence>
<feature type="binding site" evidence="17">
    <location>
        <position position="799"/>
    </location>
    <ligand>
        <name>Mo-molybdopterin</name>
        <dbReference type="ChEBI" id="CHEBI:71302"/>
    </ligand>
    <ligandPart>
        <name>Mo</name>
        <dbReference type="ChEBI" id="CHEBI:28685"/>
    </ligandPart>
</feature>
<dbReference type="OrthoDB" id="8300278at2759"/>
<feature type="binding site" evidence="17">
    <location>
        <position position="204"/>
    </location>
    <ligand>
        <name>[2Fe-2S] cluster</name>
        <dbReference type="ChEBI" id="CHEBI:190135"/>
        <label>2</label>
    </ligand>
</feature>
<evidence type="ECO:0000256" key="7">
    <source>
        <dbReference type="ARBA" id="ARBA00022723"/>
    </source>
</evidence>
<dbReference type="CDD" id="cd00207">
    <property type="entry name" value="fer2"/>
    <property type="match status" value="1"/>
</dbReference>
<dbReference type="GO" id="GO:0005506">
    <property type="term" value="F:iron ion binding"/>
    <property type="evidence" value="ECO:0007669"/>
    <property type="project" value="InterPro"/>
</dbReference>
<keyword evidence="11 17" id="KW-0411">Iron-sulfur</keyword>
<dbReference type="InterPro" id="IPR005107">
    <property type="entry name" value="CO_DH_flav_C"/>
</dbReference>
<keyword evidence="12" id="KW-0520">NAD</keyword>
<dbReference type="Gene3D" id="3.30.365.10">
    <property type="entry name" value="Aldehyde oxidase/xanthine dehydrogenase, molybdopterin binding domain"/>
    <property type="match status" value="4"/>
</dbReference>
<evidence type="ECO:0000256" key="11">
    <source>
        <dbReference type="ARBA" id="ARBA00023014"/>
    </source>
</evidence>
<dbReference type="InterPro" id="IPR000674">
    <property type="entry name" value="Ald_Oxase/Xan_DH_a/b"/>
</dbReference>
<evidence type="ECO:0000256" key="18">
    <source>
        <dbReference type="SAM" id="MobiDB-lite"/>
    </source>
</evidence>
<evidence type="ECO:0000256" key="3">
    <source>
        <dbReference type="ARBA" id="ARBA00006849"/>
    </source>
</evidence>
<keyword evidence="10 17" id="KW-0408">Iron</keyword>
<dbReference type="Gene3D" id="3.30.465.10">
    <property type="match status" value="1"/>
</dbReference>
<comment type="cofactor">
    <cofactor evidence="17">
        <name>[2Fe-2S] cluster</name>
        <dbReference type="ChEBI" id="CHEBI:190135"/>
    </cofactor>
    <text evidence="17">Binds 2 [2Fe-2S] clusters.</text>
</comment>